<dbReference type="Pfam" id="PF01061">
    <property type="entry name" value="ABC2_membrane"/>
    <property type="match status" value="2"/>
</dbReference>
<evidence type="ECO:0000313" key="13">
    <source>
        <dbReference type="Proteomes" id="UP001056012"/>
    </source>
</evidence>
<dbReference type="GO" id="GO:0016020">
    <property type="term" value="C:membrane"/>
    <property type="evidence" value="ECO:0007669"/>
    <property type="project" value="UniProtKB-SubCell"/>
</dbReference>
<dbReference type="InterPro" id="IPR017871">
    <property type="entry name" value="ABC_transporter-like_CS"/>
</dbReference>
<evidence type="ECO:0000256" key="5">
    <source>
        <dbReference type="ARBA" id="ARBA00022741"/>
    </source>
</evidence>
<feature type="transmembrane region" description="Helical" evidence="10">
    <location>
        <begin position="607"/>
        <end position="631"/>
    </location>
</feature>
<evidence type="ECO:0000256" key="3">
    <source>
        <dbReference type="ARBA" id="ARBA00022448"/>
    </source>
</evidence>
<comment type="subcellular location">
    <subcellularLocation>
        <location evidence="1">Membrane</location>
        <topology evidence="1">Multi-pass membrane protein</topology>
    </subcellularLocation>
</comment>
<dbReference type="FunFam" id="3.40.50.300:FF:003632">
    <property type="entry name" value="ABC multidrug transporter (Eurofung)"/>
    <property type="match status" value="1"/>
</dbReference>
<keyword evidence="13" id="KW-1185">Reference proteome</keyword>
<keyword evidence="7 10" id="KW-1133">Transmembrane helix</keyword>
<keyword evidence="6" id="KW-0067">ATP-binding</keyword>
<proteinExistence type="inferred from homology"/>
<sequence>MSAGLGFTEAEKILEDDTTACSRPESASAFQHTKKELGNNVHVETEQDREVHELVRKFTAQSEQHNIRASPFSEDINPQLDPRSEQFRAKDWARAFYNLRYSSEEATPRVAGVAFRGLNVWGKGSPTDFQSTVGNMVLKLPSLFGKGTRKIEILRDLDGLLLPGEQLCVLGPPGSGCSTLLKTIAGETHGFQVSPDSYLNYQGIPAKEMNSSFRGEAIYTAEVDAHFPQLSVGDTLYFAALARAPRRIPGGVSRERYAEHLRDVVMAMYGISHTINTRVGNDFVRGVSGGERKRVTIAEASLSFAPLQLWDNSTRGLDSANAVEFCKTLRTQCDVFGASTCVAIYQAPQAAYELFDKVTVLYEGRQIYFGPANEARAYFERLGFECPASQTTPDFLTSMTSPSERRIRSGFENKTPRTSDDFARCWKESPERQRLLSAIEDYERSFPLRGEQLKAFALSRTQEKSSKQRQKSPYTLSYWGQVRLCMWRDIQRLRNDPSVSLTMLCVNFLEALIVSSIFFNLPQTTASFFKRGGVIFMVILLNAFGSMLEIMNLYAKRTIVEKHNRYALYHPSAEALASMIVDIPYKVLNCIFVTTTLYFMANLRRDAGSFFFFLLVGFTTGLSMSMFFRFIASITKTLAQALAPASVILLMLVLYTGFPLPVPYMRSWAGWLRHINPVSYGFSSAMSNEFSGRTFACSSFIPSGPSYENVAPEQRACAVQGSQPGNAFVGGAAYVETAFQYKYSQRWRNYGILVVLTFFLFVCHLVTSELVASERSKGEVLVFRRSKMKKFKHQGTDEEAGGATAHEGEKISRRPSSEVEIPKQVSIFHWEKVNYEVQIKGETRKILDEVDGYIRPGTLTALMGVSGAGKTTLLDVLASRTTMGVIGGDIFVDGRRRDESFQRQTGYCMQQDIHLDTSTVREALEFSALLRQPPEYGREERLAYVDHVIRLLDMEEYADAVVGVPGSGLNVEQRKRLTIGVELAARPKLLLFLDEPTSGLDSQTSWSICDLMEKLTRDGQAILCTVHQPSSLLFQRFDRLLLLAKGGRTVYFGDVGTGSKTLLDYFHRNGAPECPSGANPAEYMLEAIGAAPGAKTEIDWPSVWKNSEEYEQVQMELAKLRQLANQPSAIMDATNGSHRTFAASFKDQLGAVALRCAQQYWRTPSYIYSKAILTIGCSILIGFSYFDSENTMQGLQNQMFGLFIFLFVVIQLIYQILPMWISQRTLYEARERQSKTYAWQAFVLSNIGIELAWNAFMAIICFLVWYYPAGLYRNAEPTDSVNIRGFHTLLIIIATFIFASTLAHLLIAGSPSEEVAGAYATLLSIMMYAFCGILVSRTELPGFWTFMYRVNPFTYLVSSFMATTLGKASVHCAATEFQTFVPPQGQTCGEYMANYISMAGGYLRDANATQECGFCQMDSTDQFLQRVHVNWNTRWRDFGLLWVYVAFNIAAAIFLYWLCRVPKGRKRQ</sequence>
<feature type="compositionally biased region" description="Basic and acidic residues" evidence="9">
    <location>
        <begin position="806"/>
        <end position="816"/>
    </location>
</feature>
<dbReference type="InterPro" id="IPR029481">
    <property type="entry name" value="ABC_trans_N"/>
</dbReference>
<keyword evidence="5" id="KW-0547">Nucleotide-binding</keyword>
<dbReference type="SUPFAM" id="SSF52540">
    <property type="entry name" value="P-loop containing nucleoside triphosphate hydrolases"/>
    <property type="match status" value="2"/>
</dbReference>
<evidence type="ECO:0000256" key="8">
    <source>
        <dbReference type="ARBA" id="ARBA00023136"/>
    </source>
</evidence>
<feature type="transmembrane region" description="Helical" evidence="10">
    <location>
        <begin position="576"/>
        <end position="601"/>
    </location>
</feature>
<dbReference type="InterPro" id="IPR010929">
    <property type="entry name" value="PDR_CDR_ABC"/>
</dbReference>
<dbReference type="GO" id="GO:0005524">
    <property type="term" value="F:ATP binding"/>
    <property type="evidence" value="ECO:0007669"/>
    <property type="project" value="UniProtKB-KW"/>
</dbReference>
<keyword evidence="8 10" id="KW-0472">Membrane</keyword>
<feature type="transmembrane region" description="Helical" evidence="10">
    <location>
        <begin position="1242"/>
        <end position="1266"/>
    </location>
</feature>
<accession>A0A9Q8Z1F9</accession>
<dbReference type="CDD" id="cd03232">
    <property type="entry name" value="ABCG_PDR_domain2"/>
    <property type="match status" value="1"/>
</dbReference>
<dbReference type="InterPro" id="IPR043926">
    <property type="entry name" value="ABCG_dom"/>
</dbReference>
<dbReference type="PROSITE" id="PS00211">
    <property type="entry name" value="ABC_TRANSPORTER_1"/>
    <property type="match status" value="1"/>
</dbReference>
<feature type="transmembrane region" description="Helical" evidence="10">
    <location>
        <begin position="1286"/>
        <end position="1308"/>
    </location>
</feature>
<dbReference type="InterPro" id="IPR027417">
    <property type="entry name" value="P-loop_NTPase"/>
</dbReference>
<keyword evidence="4 10" id="KW-0812">Transmembrane</keyword>
<evidence type="ECO:0000256" key="10">
    <source>
        <dbReference type="SAM" id="Phobius"/>
    </source>
</evidence>
<dbReference type="SMART" id="SM00382">
    <property type="entry name" value="AAA"/>
    <property type="match status" value="2"/>
</dbReference>
<dbReference type="InterPro" id="IPR034001">
    <property type="entry name" value="ABCG_PDR_1"/>
</dbReference>
<dbReference type="Pfam" id="PF06422">
    <property type="entry name" value="PDR_CDR"/>
    <property type="match status" value="1"/>
</dbReference>
<protein>
    <recommendedName>
        <fullName evidence="11">ABC transporter domain-containing protein</fullName>
    </recommendedName>
</protein>
<evidence type="ECO:0000259" key="11">
    <source>
        <dbReference type="PROSITE" id="PS50893"/>
    </source>
</evidence>
<dbReference type="Pfam" id="PF14510">
    <property type="entry name" value="ABC_trans_N"/>
    <property type="match status" value="1"/>
</dbReference>
<feature type="domain" description="ABC transporter" evidence="11">
    <location>
        <begin position="828"/>
        <end position="1070"/>
    </location>
</feature>
<feature type="transmembrane region" description="Helical" evidence="10">
    <location>
        <begin position="501"/>
        <end position="521"/>
    </location>
</feature>
<dbReference type="Pfam" id="PF19055">
    <property type="entry name" value="ABC2_membrane_7"/>
    <property type="match status" value="1"/>
</dbReference>
<evidence type="ECO:0000256" key="2">
    <source>
        <dbReference type="ARBA" id="ARBA00006012"/>
    </source>
</evidence>
<evidence type="ECO:0000256" key="4">
    <source>
        <dbReference type="ARBA" id="ARBA00022692"/>
    </source>
</evidence>
<organism evidence="12 13">
    <name type="scientific">Curvularia clavata</name>
    <dbReference type="NCBI Taxonomy" id="95742"/>
    <lineage>
        <taxon>Eukaryota</taxon>
        <taxon>Fungi</taxon>
        <taxon>Dikarya</taxon>
        <taxon>Ascomycota</taxon>
        <taxon>Pezizomycotina</taxon>
        <taxon>Dothideomycetes</taxon>
        <taxon>Pleosporomycetidae</taxon>
        <taxon>Pleosporales</taxon>
        <taxon>Pleosporineae</taxon>
        <taxon>Pleosporaceae</taxon>
        <taxon>Curvularia</taxon>
    </lineage>
</organism>
<feature type="transmembrane region" description="Helical" evidence="10">
    <location>
        <begin position="1198"/>
        <end position="1221"/>
    </location>
</feature>
<keyword evidence="3" id="KW-0813">Transport</keyword>
<dbReference type="InterPro" id="IPR003593">
    <property type="entry name" value="AAA+_ATPase"/>
</dbReference>
<evidence type="ECO:0000256" key="9">
    <source>
        <dbReference type="SAM" id="MobiDB-lite"/>
    </source>
</evidence>
<dbReference type="CDD" id="cd03233">
    <property type="entry name" value="ABCG_PDR_domain1"/>
    <property type="match status" value="1"/>
</dbReference>
<name>A0A9Q8Z1F9_CURCL</name>
<dbReference type="Gene3D" id="3.40.50.300">
    <property type="entry name" value="P-loop containing nucleotide triphosphate hydrolases"/>
    <property type="match status" value="2"/>
</dbReference>
<evidence type="ECO:0000256" key="7">
    <source>
        <dbReference type="ARBA" id="ARBA00022989"/>
    </source>
</evidence>
<dbReference type="PROSITE" id="PS50893">
    <property type="entry name" value="ABC_TRANSPORTER_2"/>
    <property type="match status" value="2"/>
</dbReference>
<feature type="transmembrane region" description="Helical" evidence="10">
    <location>
        <begin position="533"/>
        <end position="555"/>
    </location>
</feature>
<dbReference type="EMBL" id="CP089274">
    <property type="protein sequence ID" value="USP74176.1"/>
    <property type="molecule type" value="Genomic_DNA"/>
</dbReference>
<dbReference type="GO" id="GO:0140359">
    <property type="term" value="F:ABC-type transporter activity"/>
    <property type="evidence" value="ECO:0007669"/>
    <property type="project" value="InterPro"/>
</dbReference>
<evidence type="ECO:0000313" key="12">
    <source>
        <dbReference type="EMBL" id="USP74176.1"/>
    </source>
</evidence>
<gene>
    <name evidence="12" type="ORF">yc1106_01450</name>
</gene>
<dbReference type="Pfam" id="PF00005">
    <property type="entry name" value="ABC_tran"/>
    <property type="match status" value="2"/>
</dbReference>
<feature type="domain" description="ABC transporter" evidence="11">
    <location>
        <begin position="138"/>
        <end position="388"/>
    </location>
</feature>
<evidence type="ECO:0000256" key="6">
    <source>
        <dbReference type="ARBA" id="ARBA00022840"/>
    </source>
</evidence>
<dbReference type="PANTHER" id="PTHR19241">
    <property type="entry name" value="ATP-BINDING CASSETTE TRANSPORTER"/>
    <property type="match status" value="1"/>
</dbReference>
<dbReference type="InterPro" id="IPR003439">
    <property type="entry name" value="ABC_transporter-like_ATP-bd"/>
</dbReference>
<evidence type="ECO:0000256" key="1">
    <source>
        <dbReference type="ARBA" id="ARBA00004141"/>
    </source>
</evidence>
<dbReference type="InterPro" id="IPR013525">
    <property type="entry name" value="ABC2_TM"/>
</dbReference>
<dbReference type="FunFam" id="3.40.50.300:FF:000054">
    <property type="entry name" value="ABC multidrug transporter atrF"/>
    <property type="match status" value="1"/>
</dbReference>
<dbReference type="InterPro" id="IPR034003">
    <property type="entry name" value="ABCG_PDR_2"/>
</dbReference>
<feature type="transmembrane region" description="Helical" evidence="10">
    <location>
        <begin position="1315"/>
        <end position="1335"/>
    </location>
</feature>
<comment type="similarity">
    <text evidence="2">Belongs to the ABC transporter superfamily. ABCG family. PDR (TC 3.A.1.205) subfamily.</text>
</comment>
<dbReference type="OrthoDB" id="245989at2759"/>
<dbReference type="Proteomes" id="UP001056012">
    <property type="component" value="Chromosome 1"/>
</dbReference>
<feature type="transmembrane region" description="Helical" evidence="10">
    <location>
        <begin position="638"/>
        <end position="658"/>
    </location>
</feature>
<reference evidence="12" key="1">
    <citation type="submission" date="2021-12" db="EMBL/GenBank/DDBJ databases">
        <title>Curvularia clavata genome.</title>
        <authorList>
            <person name="Cao Y."/>
        </authorList>
    </citation>
    <scope>NUCLEOTIDE SEQUENCE</scope>
    <source>
        <strain evidence="12">Yc1106</strain>
    </source>
</reference>
<dbReference type="GO" id="GO:0016887">
    <property type="term" value="F:ATP hydrolysis activity"/>
    <property type="evidence" value="ECO:0007669"/>
    <property type="project" value="InterPro"/>
</dbReference>
<feature type="transmembrane region" description="Helical" evidence="10">
    <location>
        <begin position="1441"/>
        <end position="1459"/>
    </location>
</feature>
<dbReference type="VEuPathDB" id="FungiDB:yc1106_01450"/>
<feature type="region of interest" description="Disordered" evidence="9">
    <location>
        <begin position="793"/>
        <end position="816"/>
    </location>
</feature>
<feature type="transmembrane region" description="Helical" evidence="10">
    <location>
        <begin position="750"/>
        <end position="767"/>
    </location>
</feature>